<keyword evidence="7" id="KW-0175">Coiled coil</keyword>
<feature type="coiled-coil region" evidence="7">
    <location>
        <begin position="277"/>
        <end position="304"/>
    </location>
</feature>
<dbReference type="InterPro" id="IPR006073">
    <property type="entry name" value="GTP-bd"/>
</dbReference>
<dbReference type="InterPro" id="IPR030394">
    <property type="entry name" value="G_HFLX_dom"/>
</dbReference>
<dbReference type="InterPro" id="IPR016496">
    <property type="entry name" value="GTPase_HflX"/>
</dbReference>
<gene>
    <name evidence="9" type="primary">hflX</name>
    <name evidence="9" type="ORF">SCFA_180034</name>
</gene>
<dbReference type="PROSITE" id="PS51705">
    <property type="entry name" value="G_HFLX"/>
    <property type="match status" value="1"/>
</dbReference>
<dbReference type="AlphaFoldDB" id="A0A485LX41"/>
<sequence>MVEYVIAGTATGLSIPRLERMRTHPGRLQGLRLIHTHLSPGGLDFEDLTDLAKLRLDMIYAIEVMDNGDPGDAHGAHLLPAGEEGAVWNILEPAPTFRLDLPFDEFITELEAEINRKHKALSRGAGEDRAILVAVVPSLSEDAKIAISELQSLAKSAGITVLDTIVQRREKPDPKYIVGKGKVAEISIKALALDANLLVFDQELSPSQARSVSEVAELRVIDRTQLILDIFARRAKTKEGKIQVELAQLRYNMPRLVGKNPFLSRLAGGIGTRGPGESKLEVDRRKAKNRMTRLEREARGISRKRRLTRLRRGRAEVPVISIIGYTNSGKSTLLNTLTRSRVLAADMPFATLDPSSKRLRFPREMEVIITDTVGFIRDLPNDLRAAFMATLEELEDANLLLEVIDLSDPHLEYRMQAVDEILKQLNLQDKPRLKVFNKADRCSPDFAETITRRYGGVAISALDRSTLKPLIEKMESFFLEK</sequence>
<feature type="domain" description="Hflx-type G" evidence="8">
    <location>
        <begin position="318"/>
        <end position="481"/>
    </location>
</feature>
<dbReference type="InterPro" id="IPR042108">
    <property type="entry name" value="GTPase_HflX_N_sf"/>
</dbReference>
<keyword evidence="5" id="KW-0460">Magnesium</keyword>
<protein>
    <submittedName>
        <fullName evidence="9">GTPase HflX</fullName>
    </submittedName>
</protein>
<accession>A0A485LX41</accession>
<dbReference type="InterPro" id="IPR032305">
    <property type="entry name" value="GTP-bd_M"/>
</dbReference>
<dbReference type="InterPro" id="IPR025121">
    <property type="entry name" value="GTPase_HflX_N"/>
</dbReference>
<dbReference type="Pfam" id="PF16360">
    <property type="entry name" value="GTP-bdg_M"/>
    <property type="match status" value="1"/>
</dbReference>
<keyword evidence="6" id="KW-0342">GTP-binding</keyword>
<dbReference type="PANTHER" id="PTHR10229:SF0">
    <property type="entry name" value="GTP-BINDING PROTEIN 6-RELATED"/>
    <property type="match status" value="1"/>
</dbReference>
<evidence type="ECO:0000256" key="3">
    <source>
        <dbReference type="ARBA" id="ARBA00022723"/>
    </source>
</evidence>
<dbReference type="HAMAP" id="MF_00900">
    <property type="entry name" value="GTPase_HflX"/>
    <property type="match status" value="1"/>
</dbReference>
<evidence type="ECO:0000256" key="7">
    <source>
        <dbReference type="SAM" id="Coils"/>
    </source>
</evidence>
<evidence type="ECO:0000313" key="9">
    <source>
        <dbReference type="EMBL" id="VFU13346.1"/>
    </source>
</evidence>
<evidence type="ECO:0000256" key="4">
    <source>
        <dbReference type="ARBA" id="ARBA00022741"/>
    </source>
</evidence>
<dbReference type="Gene3D" id="3.40.50.300">
    <property type="entry name" value="P-loop containing nucleotide triphosphate hydrolases"/>
    <property type="match status" value="1"/>
</dbReference>
<comment type="subcellular location">
    <subcellularLocation>
        <location evidence="1">Cytoplasm</location>
    </subcellularLocation>
</comment>
<dbReference type="FunFam" id="3.40.50.11060:FF:000001">
    <property type="entry name" value="GTPase HflX"/>
    <property type="match status" value="1"/>
</dbReference>
<dbReference type="PANTHER" id="PTHR10229">
    <property type="entry name" value="GTP-BINDING PROTEIN HFLX"/>
    <property type="match status" value="1"/>
</dbReference>
<organism evidence="9">
    <name type="scientific">anaerobic digester metagenome</name>
    <dbReference type="NCBI Taxonomy" id="1263854"/>
    <lineage>
        <taxon>unclassified sequences</taxon>
        <taxon>metagenomes</taxon>
        <taxon>ecological metagenomes</taxon>
    </lineage>
</organism>
<dbReference type="CDD" id="cd01878">
    <property type="entry name" value="HflX"/>
    <property type="match status" value="1"/>
</dbReference>
<dbReference type="NCBIfam" id="TIGR03156">
    <property type="entry name" value="GTP_HflX"/>
    <property type="match status" value="1"/>
</dbReference>
<dbReference type="PRINTS" id="PR00326">
    <property type="entry name" value="GTP1OBG"/>
</dbReference>
<dbReference type="GO" id="GO:0046872">
    <property type="term" value="F:metal ion binding"/>
    <property type="evidence" value="ECO:0007669"/>
    <property type="project" value="UniProtKB-KW"/>
</dbReference>
<evidence type="ECO:0000256" key="5">
    <source>
        <dbReference type="ARBA" id="ARBA00022842"/>
    </source>
</evidence>
<keyword evidence="3" id="KW-0479">Metal-binding</keyword>
<dbReference type="Pfam" id="PF01926">
    <property type="entry name" value="MMR_HSR1"/>
    <property type="match status" value="1"/>
</dbReference>
<keyword evidence="2" id="KW-0963">Cytoplasm</keyword>
<dbReference type="Gene3D" id="3.40.50.11060">
    <property type="entry name" value="GTPase HflX, N-terminal domain"/>
    <property type="match status" value="1"/>
</dbReference>
<evidence type="ECO:0000259" key="8">
    <source>
        <dbReference type="PROSITE" id="PS51705"/>
    </source>
</evidence>
<proteinExistence type="inferred from homology"/>
<dbReference type="GO" id="GO:0043022">
    <property type="term" value="F:ribosome binding"/>
    <property type="evidence" value="ECO:0007669"/>
    <property type="project" value="TreeGrafter"/>
</dbReference>
<dbReference type="Pfam" id="PF13167">
    <property type="entry name" value="GTP-bdg_N"/>
    <property type="match status" value="1"/>
</dbReference>
<reference evidence="9" key="1">
    <citation type="submission" date="2019-03" db="EMBL/GenBank/DDBJ databases">
        <authorList>
            <person name="Hao L."/>
        </authorList>
    </citation>
    <scope>NUCLEOTIDE SEQUENCE</scope>
</reference>
<keyword evidence="4" id="KW-0547">Nucleotide-binding</keyword>
<dbReference type="GO" id="GO:0005737">
    <property type="term" value="C:cytoplasm"/>
    <property type="evidence" value="ECO:0007669"/>
    <property type="project" value="UniProtKB-SubCell"/>
</dbReference>
<evidence type="ECO:0000256" key="6">
    <source>
        <dbReference type="ARBA" id="ARBA00023134"/>
    </source>
</evidence>
<evidence type="ECO:0000256" key="2">
    <source>
        <dbReference type="ARBA" id="ARBA00022490"/>
    </source>
</evidence>
<dbReference type="InterPro" id="IPR027417">
    <property type="entry name" value="P-loop_NTPase"/>
</dbReference>
<dbReference type="SUPFAM" id="SSF52540">
    <property type="entry name" value="P-loop containing nucleoside triphosphate hydrolases"/>
    <property type="match status" value="1"/>
</dbReference>
<name>A0A485LX41_9ZZZZ</name>
<evidence type="ECO:0000256" key="1">
    <source>
        <dbReference type="ARBA" id="ARBA00004496"/>
    </source>
</evidence>
<dbReference type="EMBL" id="CAADRM010000079">
    <property type="protein sequence ID" value="VFU13346.1"/>
    <property type="molecule type" value="Genomic_DNA"/>
</dbReference>
<dbReference type="GO" id="GO:0005525">
    <property type="term" value="F:GTP binding"/>
    <property type="evidence" value="ECO:0007669"/>
    <property type="project" value="UniProtKB-KW"/>
</dbReference>
<dbReference type="Gene3D" id="6.10.250.2860">
    <property type="match status" value="1"/>
</dbReference>